<reference evidence="4 5" key="1">
    <citation type="submission" date="2014-11" db="EMBL/GenBank/DDBJ databases">
        <title>Symbiosis island explosion on the genome of extra-slow-growing strains of soybean bradyrhizobia with massive insertion sequences.</title>
        <authorList>
            <person name="Iida T."/>
            <person name="Minamisawa K."/>
        </authorList>
    </citation>
    <scope>NUCLEOTIDE SEQUENCE [LARGE SCALE GENOMIC DNA]</scope>
    <source>
        <strain evidence="4 5">NK6</strain>
    </source>
</reference>
<accession>A0A0E3VWV0</accession>
<dbReference type="Pfam" id="PF00015">
    <property type="entry name" value="MCPsignal"/>
    <property type="match status" value="1"/>
</dbReference>
<dbReference type="SMART" id="SM00283">
    <property type="entry name" value="MA"/>
    <property type="match status" value="1"/>
</dbReference>
<evidence type="ECO:0000256" key="1">
    <source>
        <dbReference type="ARBA" id="ARBA00023224"/>
    </source>
</evidence>
<dbReference type="AlphaFoldDB" id="A0A0E3VWV0"/>
<evidence type="ECO:0000256" key="2">
    <source>
        <dbReference type="PROSITE-ProRule" id="PRU00284"/>
    </source>
</evidence>
<dbReference type="GO" id="GO:0007165">
    <property type="term" value="P:signal transduction"/>
    <property type="evidence" value="ECO:0007669"/>
    <property type="project" value="UniProtKB-KW"/>
</dbReference>
<keyword evidence="1 2" id="KW-0807">Transducer</keyword>
<dbReference type="SMART" id="SM01204">
    <property type="entry name" value="FIST_C"/>
    <property type="match status" value="1"/>
</dbReference>
<proteinExistence type="predicted"/>
<dbReference type="PROSITE" id="PS50111">
    <property type="entry name" value="CHEMOTAXIS_TRANSDUC_2"/>
    <property type="match status" value="1"/>
</dbReference>
<dbReference type="SMART" id="SM00897">
    <property type="entry name" value="FIST"/>
    <property type="match status" value="1"/>
</dbReference>
<dbReference type="InterPro" id="IPR013702">
    <property type="entry name" value="FIST_domain_N"/>
</dbReference>
<gene>
    <name evidence="4" type="ORF">NK6_8396</name>
</gene>
<evidence type="ECO:0000313" key="4">
    <source>
        <dbReference type="EMBL" id="BAR61545.1"/>
    </source>
</evidence>
<dbReference type="GO" id="GO:0016020">
    <property type="term" value="C:membrane"/>
    <property type="evidence" value="ECO:0007669"/>
    <property type="project" value="InterPro"/>
</dbReference>
<dbReference type="Pfam" id="PF08495">
    <property type="entry name" value="FIST"/>
    <property type="match status" value="1"/>
</dbReference>
<sequence>MLSLFSQASHKQPAPSIVAEVREEAPAVREACAIRVLESDDRLQNISEGDFVVEGARSPLVLAFISPHCDFARVASSLQRLAGSTPVIAMSTAGELCSAGQSLYKPTGSNWSSVVVQVFPADLFQSVSIHSVRLHNDDIRKGEPSRAHDARIEAITREVAAIRTPFAIDVRDTIAFALVDGVSASESYFMEAVYRSGKFPCGFVGGSAGGKLDFQHTHLYDGRQVLENHALIVFMKLAPGRAYGIFKTQNFKKTGKSFVVMDADPDRRTASGVMEGSEIKPFASVVAKALNTIPANLMSMMTKHSFGIEVGGDLFVRSVAGIDADSGVVSFFCDVNSGDRLELLEATDFVDQTRRDLEAFLRDKPPAIGAILNDCILRRLNNESQLRKMSGMWPMPVAGFSTFGELFGININQTLTAIVFFDVREKPLNDPFIETFPIHYAHFVEYFTRTHLNRMVMLNRIKDDIVHRLTEYLSASATLSGKVEGALRQTASINAIVEEIRSVIVASAQSAARATDTTALSQEFAGLTQAMNGLRDILKIIDTIAGQTNLLALNATIESARAGEAGRGFSVVATEVKKLAQDTKTSLTRTHASIGGMKTSLESLGANINDTRGQLIQTQEGYNSIVTQIEEMFKNLQMINTVLSDLESFVRDRNGALTSAMSDIETLKRIG</sequence>
<dbReference type="SUPFAM" id="SSF58104">
    <property type="entry name" value="Methyl-accepting chemotaxis protein (MCP) signaling domain"/>
    <property type="match status" value="1"/>
</dbReference>
<dbReference type="InterPro" id="IPR004089">
    <property type="entry name" value="MCPsignal_dom"/>
</dbReference>
<organism evidence="4 5">
    <name type="scientific">Bradyrhizobium diazoefficiens</name>
    <dbReference type="NCBI Taxonomy" id="1355477"/>
    <lineage>
        <taxon>Bacteria</taxon>
        <taxon>Pseudomonadati</taxon>
        <taxon>Pseudomonadota</taxon>
        <taxon>Alphaproteobacteria</taxon>
        <taxon>Hyphomicrobiales</taxon>
        <taxon>Nitrobacteraceae</taxon>
        <taxon>Bradyrhizobium</taxon>
    </lineage>
</organism>
<dbReference type="PANTHER" id="PTHR32089">
    <property type="entry name" value="METHYL-ACCEPTING CHEMOTAXIS PROTEIN MCPB"/>
    <property type="match status" value="1"/>
</dbReference>
<dbReference type="RefSeq" id="WP_060911787.1">
    <property type="nucleotide sequence ID" value="NZ_JAFCKD010000155.1"/>
</dbReference>
<protein>
    <recommendedName>
        <fullName evidence="3">Methyl-accepting transducer domain-containing protein</fullName>
    </recommendedName>
</protein>
<feature type="domain" description="Methyl-accepting transducer" evidence="3">
    <location>
        <begin position="468"/>
        <end position="668"/>
    </location>
</feature>
<dbReference type="Gene3D" id="1.10.287.950">
    <property type="entry name" value="Methyl-accepting chemotaxis protein"/>
    <property type="match status" value="1"/>
</dbReference>
<dbReference type="Pfam" id="PF10442">
    <property type="entry name" value="FIST_C"/>
    <property type="match status" value="1"/>
</dbReference>
<dbReference type="InterPro" id="IPR019494">
    <property type="entry name" value="FIST_C"/>
</dbReference>
<dbReference type="EMBL" id="AP014685">
    <property type="protein sequence ID" value="BAR61545.1"/>
    <property type="molecule type" value="Genomic_DNA"/>
</dbReference>
<evidence type="ECO:0000259" key="3">
    <source>
        <dbReference type="PROSITE" id="PS50111"/>
    </source>
</evidence>
<name>A0A0E3VWV0_9BRAD</name>
<evidence type="ECO:0000313" key="5">
    <source>
        <dbReference type="Proteomes" id="UP000063308"/>
    </source>
</evidence>
<dbReference type="PANTHER" id="PTHR32089:SF112">
    <property type="entry name" value="LYSOZYME-LIKE PROTEIN-RELATED"/>
    <property type="match status" value="1"/>
</dbReference>
<dbReference type="Proteomes" id="UP000063308">
    <property type="component" value="Chromosome"/>
</dbReference>